<keyword evidence="4 6" id="KW-1133">Transmembrane helix</keyword>
<dbReference type="Proteomes" id="UP000443153">
    <property type="component" value="Unassembled WGS sequence"/>
</dbReference>
<dbReference type="EMBL" id="WKJH01000002">
    <property type="protein sequence ID" value="MRX63340.1"/>
    <property type="molecule type" value="Genomic_DNA"/>
</dbReference>
<evidence type="ECO:0000256" key="1">
    <source>
        <dbReference type="ARBA" id="ARBA00004651"/>
    </source>
</evidence>
<feature type="transmembrane region" description="Helical" evidence="6">
    <location>
        <begin position="378"/>
        <end position="398"/>
    </location>
</feature>
<evidence type="ECO:0000256" key="4">
    <source>
        <dbReference type="ARBA" id="ARBA00022989"/>
    </source>
</evidence>
<feature type="transmembrane region" description="Helical" evidence="6">
    <location>
        <begin position="184"/>
        <end position="201"/>
    </location>
</feature>
<dbReference type="RefSeq" id="WP_154364038.1">
    <property type="nucleotide sequence ID" value="NZ_WKJH01000002.1"/>
</dbReference>
<evidence type="ECO:0000313" key="8">
    <source>
        <dbReference type="Proteomes" id="UP000443153"/>
    </source>
</evidence>
<feature type="transmembrane region" description="Helical" evidence="6">
    <location>
        <begin position="439"/>
        <end position="461"/>
    </location>
</feature>
<comment type="subcellular location">
    <subcellularLocation>
        <location evidence="1">Cell membrane</location>
        <topology evidence="1">Multi-pass membrane protein</topology>
    </subcellularLocation>
</comment>
<organism evidence="7 8">
    <name type="scientific">Maribacter luteus</name>
    <dbReference type="NCBI Taxonomy" id="2594478"/>
    <lineage>
        <taxon>Bacteria</taxon>
        <taxon>Pseudomonadati</taxon>
        <taxon>Bacteroidota</taxon>
        <taxon>Flavobacteriia</taxon>
        <taxon>Flavobacteriales</taxon>
        <taxon>Flavobacteriaceae</taxon>
        <taxon>Maribacter</taxon>
    </lineage>
</organism>
<dbReference type="GO" id="GO:0015297">
    <property type="term" value="F:antiporter activity"/>
    <property type="evidence" value="ECO:0007669"/>
    <property type="project" value="InterPro"/>
</dbReference>
<evidence type="ECO:0000256" key="2">
    <source>
        <dbReference type="ARBA" id="ARBA00022475"/>
    </source>
</evidence>
<dbReference type="InterPro" id="IPR002528">
    <property type="entry name" value="MATE_fam"/>
</dbReference>
<keyword evidence="8" id="KW-1185">Reference proteome</keyword>
<accession>A0A6I2MLE3</accession>
<feature type="transmembrane region" description="Helical" evidence="6">
    <location>
        <begin position="313"/>
        <end position="333"/>
    </location>
</feature>
<feature type="transmembrane region" description="Helical" evidence="6">
    <location>
        <begin position="155"/>
        <end position="178"/>
    </location>
</feature>
<protein>
    <submittedName>
        <fullName evidence="7">Oligosaccharide flippase family protein</fullName>
    </submittedName>
</protein>
<feature type="transmembrane region" description="Helical" evidence="6">
    <location>
        <begin position="42"/>
        <end position="61"/>
    </location>
</feature>
<feature type="transmembrane region" description="Helical" evidence="6">
    <location>
        <begin position="467"/>
        <end position="488"/>
    </location>
</feature>
<feature type="transmembrane region" description="Helical" evidence="6">
    <location>
        <begin position="91"/>
        <end position="115"/>
    </location>
</feature>
<dbReference type="AlphaFoldDB" id="A0A6I2MLE3"/>
<dbReference type="GO" id="GO:0005886">
    <property type="term" value="C:plasma membrane"/>
    <property type="evidence" value="ECO:0007669"/>
    <property type="project" value="UniProtKB-SubCell"/>
</dbReference>
<evidence type="ECO:0000256" key="3">
    <source>
        <dbReference type="ARBA" id="ARBA00022692"/>
    </source>
</evidence>
<dbReference type="PANTHER" id="PTHR30250">
    <property type="entry name" value="PST FAMILY PREDICTED COLANIC ACID TRANSPORTER"/>
    <property type="match status" value="1"/>
</dbReference>
<dbReference type="InterPro" id="IPR050833">
    <property type="entry name" value="Poly_Biosynth_Transport"/>
</dbReference>
<evidence type="ECO:0000256" key="6">
    <source>
        <dbReference type="SAM" id="Phobius"/>
    </source>
</evidence>
<keyword evidence="2" id="KW-1003">Cell membrane</keyword>
<sequence length="512" mass="57431">MQHAKRVAKNTGILYVQMAITVVLSLYTTRLVLAALGAEDFGIFNVVGGAIAMLTFLNSAMASASQRFMSYATGEGNLDKLKKIFNISFKLHVVIAFILVIVLEIVGYFLFHGILEIETNRIDVAKLIYQFLIVSTFFTVVSVPYDAVINAHENMFLVAVLRIAETMLKLVIAVYITYATGDKLFVYGMLMAALSITLLVFRQVYCHKKYEEVAINFSKYSDKKLFRQMTGFAGWSFLGTSTSMIANYGQTIIINSFFGTKVNAAQGVAVQVSGQLSAFATVMLKALNPVLAKSEGAGNRGLMLKASMLGSKISFFLLMLFFVPVLIEMPYIFDFWLKVVPEYTIVFCTLLLIRKLVEQLFFTLESSIAAVGNIKQFQMYRSILNVFPLIVTYFFYNAGYPPQTIYIIFIGYSILLALITLFYAKRDCGLSISYFMKNVFLRCVLSFGMAFVFSAIPLYFLEQGFTRFISVVVLSFVFFVLTVGLVGLESNERTMFKNIIVSFIKKTKANHG</sequence>
<reference evidence="7 8" key="1">
    <citation type="submission" date="2019-11" db="EMBL/GenBank/DDBJ databases">
        <title>Maribacter lutea sp. nov., a marine bacterium isolated from intertidal sand.</title>
        <authorList>
            <person name="Liu A."/>
        </authorList>
    </citation>
    <scope>NUCLEOTIDE SEQUENCE [LARGE SCALE GENOMIC DNA]</scope>
    <source>
        <strain evidence="7 8">RZ05</strain>
    </source>
</reference>
<name>A0A6I2MLE3_9FLAO</name>
<keyword evidence="5 6" id="KW-0472">Membrane</keyword>
<dbReference type="GO" id="GO:0042910">
    <property type="term" value="F:xenobiotic transmembrane transporter activity"/>
    <property type="evidence" value="ECO:0007669"/>
    <property type="project" value="InterPro"/>
</dbReference>
<evidence type="ECO:0000313" key="7">
    <source>
        <dbReference type="EMBL" id="MRX63340.1"/>
    </source>
</evidence>
<feature type="transmembrane region" description="Helical" evidence="6">
    <location>
        <begin position="127"/>
        <end position="148"/>
    </location>
</feature>
<gene>
    <name evidence="7" type="ORF">GJ691_04070</name>
</gene>
<feature type="transmembrane region" description="Helical" evidence="6">
    <location>
        <begin position="12"/>
        <end position="36"/>
    </location>
</feature>
<keyword evidence="3 6" id="KW-0812">Transmembrane</keyword>
<evidence type="ECO:0000256" key="5">
    <source>
        <dbReference type="ARBA" id="ARBA00023136"/>
    </source>
</evidence>
<dbReference type="OrthoDB" id="5365632at2"/>
<proteinExistence type="predicted"/>
<feature type="transmembrane region" description="Helical" evidence="6">
    <location>
        <begin position="404"/>
        <end position="424"/>
    </location>
</feature>
<dbReference type="Pfam" id="PF01554">
    <property type="entry name" value="MatE"/>
    <property type="match status" value="1"/>
</dbReference>
<comment type="caution">
    <text evidence="7">The sequence shown here is derived from an EMBL/GenBank/DDBJ whole genome shotgun (WGS) entry which is preliminary data.</text>
</comment>
<dbReference type="PANTHER" id="PTHR30250:SF26">
    <property type="entry name" value="PSMA PROTEIN"/>
    <property type="match status" value="1"/>
</dbReference>